<feature type="non-terminal residue" evidence="1">
    <location>
        <position position="165"/>
    </location>
</feature>
<gene>
    <name evidence="1" type="ORF">BT96DRAFT_760416</name>
</gene>
<dbReference type="AlphaFoldDB" id="A0A6A4IIG1"/>
<sequence>LPAQNERSAPKWDSKYEEQLPTFFKEFETIAKAAGIDTDDTDMKKGILCYTDPESMRFWRTLPTFKETAKMWAKFKTKVLSHYPGALEVAEATTEDLKKAVSKFAKSGILNSKELGTYHQKFSIIADSLQEHGILSGVQVASFYVQAFPDSIRICLDTCLQVSFP</sequence>
<evidence type="ECO:0008006" key="3">
    <source>
        <dbReference type="Google" id="ProtNLM"/>
    </source>
</evidence>
<organism evidence="1 2">
    <name type="scientific">Gymnopus androsaceus JB14</name>
    <dbReference type="NCBI Taxonomy" id="1447944"/>
    <lineage>
        <taxon>Eukaryota</taxon>
        <taxon>Fungi</taxon>
        <taxon>Dikarya</taxon>
        <taxon>Basidiomycota</taxon>
        <taxon>Agaricomycotina</taxon>
        <taxon>Agaricomycetes</taxon>
        <taxon>Agaricomycetidae</taxon>
        <taxon>Agaricales</taxon>
        <taxon>Marasmiineae</taxon>
        <taxon>Omphalotaceae</taxon>
        <taxon>Gymnopus</taxon>
    </lineage>
</organism>
<reference evidence="1" key="1">
    <citation type="journal article" date="2019" name="Environ. Microbiol.">
        <title>Fungal ecological strategies reflected in gene transcription - a case study of two litter decomposers.</title>
        <authorList>
            <person name="Barbi F."/>
            <person name="Kohler A."/>
            <person name="Barry K."/>
            <person name="Baskaran P."/>
            <person name="Daum C."/>
            <person name="Fauchery L."/>
            <person name="Ihrmark K."/>
            <person name="Kuo A."/>
            <person name="LaButti K."/>
            <person name="Lipzen A."/>
            <person name="Morin E."/>
            <person name="Grigoriev I.V."/>
            <person name="Henrissat B."/>
            <person name="Lindahl B."/>
            <person name="Martin F."/>
        </authorList>
    </citation>
    <scope>NUCLEOTIDE SEQUENCE</scope>
    <source>
        <strain evidence="1">JB14</strain>
    </source>
</reference>
<protein>
    <recommendedName>
        <fullName evidence="3">Retrotransposon gag domain-containing protein</fullName>
    </recommendedName>
</protein>
<dbReference type="EMBL" id="ML769389">
    <property type="protein sequence ID" value="KAE9409028.1"/>
    <property type="molecule type" value="Genomic_DNA"/>
</dbReference>
<name>A0A6A4IIG1_9AGAR</name>
<evidence type="ECO:0000313" key="1">
    <source>
        <dbReference type="EMBL" id="KAE9409028.1"/>
    </source>
</evidence>
<accession>A0A6A4IIG1</accession>
<dbReference type="OrthoDB" id="2962718at2759"/>
<proteinExistence type="predicted"/>
<evidence type="ECO:0000313" key="2">
    <source>
        <dbReference type="Proteomes" id="UP000799118"/>
    </source>
</evidence>
<keyword evidence="2" id="KW-1185">Reference proteome</keyword>
<feature type="non-terminal residue" evidence="1">
    <location>
        <position position="1"/>
    </location>
</feature>
<dbReference type="Proteomes" id="UP000799118">
    <property type="component" value="Unassembled WGS sequence"/>
</dbReference>